<dbReference type="RefSeq" id="WP_085785251.1">
    <property type="nucleotide sequence ID" value="NZ_CP019937.1"/>
</dbReference>
<gene>
    <name evidence="2" type="primary">pccA</name>
    <name evidence="2" type="ORF">BVG79_00185</name>
</gene>
<organism evidence="2 3">
    <name type="scientific">Ketogulonicigenium robustum</name>
    <dbReference type="NCBI Taxonomy" id="92947"/>
    <lineage>
        <taxon>Bacteria</taxon>
        <taxon>Pseudomonadati</taxon>
        <taxon>Pseudomonadota</taxon>
        <taxon>Alphaproteobacteria</taxon>
        <taxon>Rhodobacterales</taxon>
        <taxon>Roseobacteraceae</taxon>
        <taxon>Ketogulonicigenium</taxon>
    </lineage>
</organism>
<dbReference type="Gene3D" id="2.60.40.1890">
    <property type="entry name" value="PCu(A)C copper chaperone"/>
    <property type="match status" value="1"/>
</dbReference>
<keyword evidence="1" id="KW-0732">Signal</keyword>
<sequence length="166" mass="17034">MKRTLATISLALGIALSTGVAMAQTPAGGTVVTAGSIEISGRFARASLPNAPVGGAYMTITNTGPNDDRLLGVTTAAGVVDLHEMSMSNGAMSMQMLHDGIVIPAGETIVLAPSGLHMMISPLAAPLEQGETLDMVATFEHAGDVPLTFDILALNARSYPEAEQTK</sequence>
<name>A0A1W6NWE5_9RHOB</name>
<dbReference type="InterPro" id="IPR007410">
    <property type="entry name" value="LpqE-like"/>
</dbReference>
<dbReference type="KEGG" id="kro:BVG79_00185"/>
<evidence type="ECO:0000313" key="3">
    <source>
        <dbReference type="Proteomes" id="UP000242447"/>
    </source>
</evidence>
<dbReference type="AlphaFoldDB" id="A0A1W6NWE5"/>
<dbReference type="PANTHER" id="PTHR36302">
    <property type="entry name" value="BLR7088 PROTEIN"/>
    <property type="match status" value="1"/>
</dbReference>
<reference evidence="2 3" key="1">
    <citation type="submission" date="2017-02" db="EMBL/GenBank/DDBJ databases">
        <title>Ketogulonicigenium robustum SPU B003 Genome sequencing and assembly.</title>
        <authorList>
            <person name="Li Y."/>
            <person name="Liu L."/>
            <person name="Wang C."/>
            <person name="Zhang M."/>
            <person name="Zhang T."/>
            <person name="Zhang Y."/>
        </authorList>
    </citation>
    <scope>NUCLEOTIDE SEQUENCE [LARGE SCALE GENOMIC DNA]</scope>
    <source>
        <strain evidence="2 3">SPU_B003</strain>
    </source>
</reference>
<dbReference type="PANTHER" id="PTHR36302:SF1">
    <property type="entry name" value="COPPER CHAPERONE PCU(A)C"/>
    <property type="match status" value="1"/>
</dbReference>
<dbReference type="Pfam" id="PF04314">
    <property type="entry name" value="PCuAC"/>
    <property type="match status" value="1"/>
</dbReference>
<dbReference type="InterPro" id="IPR058248">
    <property type="entry name" value="Lxx211020-like"/>
</dbReference>
<feature type="signal peptide" evidence="1">
    <location>
        <begin position="1"/>
        <end position="23"/>
    </location>
</feature>
<dbReference type="SUPFAM" id="SSF110087">
    <property type="entry name" value="DR1885-like metal-binding protein"/>
    <property type="match status" value="1"/>
</dbReference>
<protein>
    <submittedName>
        <fullName evidence="2">Periplasmic copper chaperone A</fullName>
    </submittedName>
</protein>
<dbReference type="InterPro" id="IPR036182">
    <property type="entry name" value="PCuAC_sf"/>
</dbReference>
<evidence type="ECO:0000313" key="2">
    <source>
        <dbReference type="EMBL" id="ARO13545.1"/>
    </source>
</evidence>
<feature type="chain" id="PRO_5013117304" evidence="1">
    <location>
        <begin position="24"/>
        <end position="166"/>
    </location>
</feature>
<dbReference type="STRING" id="92947.BVG79_00185"/>
<dbReference type="OrthoDB" id="9796962at2"/>
<accession>A0A1W6NWE5</accession>
<evidence type="ECO:0000256" key="1">
    <source>
        <dbReference type="SAM" id="SignalP"/>
    </source>
</evidence>
<keyword evidence="3" id="KW-1185">Reference proteome</keyword>
<dbReference type="EMBL" id="CP019937">
    <property type="protein sequence ID" value="ARO13545.1"/>
    <property type="molecule type" value="Genomic_DNA"/>
</dbReference>
<proteinExistence type="predicted"/>
<dbReference type="Proteomes" id="UP000242447">
    <property type="component" value="Chromosome"/>
</dbReference>